<comment type="pathway">
    <text evidence="5 17">Amino-acid biosynthesis; L-leucine biosynthesis; L-leucine from 3-methyl-2-oxobutanoate: step 4/4.</text>
</comment>
<comment type="caution">
    <text evidence="18">The sequence shown here is derived from an EMBL/GenBank/DDBJ whole genome shotgun (WGS) entry which is preliminary data.</text>
</comment>
<dbReference type="UniPathway" id="UPA00047">
    <property type="reaction ID" value="UER00058"/>
</dbReference>
<evidence type="ECO:0000256" key="15">
    <source>
        <dbReference type="RuleBase" id="RU004106"/>
    </source>
</evidence>
<evidence type="ECO:0000256" key="6">
    <source>
        <dbReference type="ARBA" id="ARBA00009320"/>
    </source>
</evidence>
<gene>
    <name evidence="17" type="primary">ilvE</name>
    <name evidence="18" type="ORF">DPF_1577</name>
</gene>
<dbReference type="GO" id="GO:0009098">
    <property type="term" value="P:L-leucine biosynthetic process"/>
    <property type="evidence" value="ECO:0007669"/>
    <property type="project" value="UniProtKB-UniPathway"/>
</dbReference>
<dbReference type="PROSITE" id="PS00770">
    <property type="entry name" value="AA_TRANSFER_CLASS_4"/>
    <property type="match status" value="1"/>
</dbReference>
<evidence type="ECO:0000256" key="12">
    <source>
        <dbReference type="ARBA" id="ARBA00048212"/>
    </source>
</evidence>
<dbReference type="FunFam" id="3.20.10.10:FF:000001">
    <property type="entry name" value="Branched-chain-amino-acid aminotransferase"/>
    <property type="match status" value="1"/>
</dbReference>
<protein>
    <recommendedName>
        <fullName evidence="17">Branched-chain-amino-acid aminotransferase</fullName>
        <shortName evidence="17">BCAT</shortName>
        <ecNumber evidence="17">2.6.1.42</ecNumber>
    </recommendedName>
</protein>
<evidence type="ECO:0000256" key="9">
    <source>
        <dbReference type="ARBA" id="ARBA00022679"/>
    </source>
</evidence>
<evidence type="ECO:0000256" key="3">
    <source>
        <dbReference type="ARBA" id="ARBA00004824"/>
    </source>
</evidence>
<dbReference type="InterPro" id="IPR043132">
    <property type="entry name" value="BCAT-like_C"/>
</dbReference>
<dbReference type="OrthoDB" id="9804984at2"/>
<dbReference type="InterPro" id="IPR036038">
    <property type="entry name" value="Aminotransferase-like"/>
</dbReference>
<comment type="pathway">
    <text evidence="3 17">Amino-acid biosynthesis; L-isoleucine biosynthesis; L-isoleucine from 2-oxobutanoate: step 4/4.</text>
</comment>
<dbReference type="InterPro" id="IPR043131">
    <property type="entry name" value="BCAT-like_N"/>
</dbReference>
<comment type="similarity">
    <text evidence="6 15">Belongs to the class-IV pyridoxal-phosphate-dependent aminotransferase family.</text>
</comment>
<dbReference type="UniPathway" id="UPA00049">
    <property type="reaction ID" value="UER00062"/>
</dbReference>
<dbReference type="EMBL" id="BDFE01000015">
    <property type="protein sequence ID" value="GAU08860.1"/>
    <property type="molecule type" value="Genomic_DNA"/>
</dbReference>
<dbReference type="NCBIfam" id="TIGR01122">
    <property type="entry name" value="ilvE_I"/>
    <property type="match status" value="1"/>
</dbReference>
<dbReference type="Pfam" id="PF01063">
    <property type="entry name" value="Aminotran_4"/>
    <property type="match status" value="1"/>
</dbReference>
<dbReference type="InterPro" id="IPR005785">
    <property type="entry name" value="B_amino_transI"/>
</dbReference>
<evidence type="ECO:0000256" key="7">
    <source>
        <dbReference type="ARBA" id="ARBA00022576"/>
    </source>
</evidence>
<dbReference type="PANTHER" id="PTHR42743">
    <property type="entry name" value="AMINO-ACID AMINOTRANSFERASE"/>
    <property type="match status" value="1"/>
</dbReference>
<evidence type="ECO:0000256" key="14">
    <source>
        <dbReference type="ARBA" id="ARBA00049229"/>
    </source>
</evidence>
<evidence type="ECO:0000256" key="2">
    <source>
        <dbReference type="ARBA" id="ARBA00003109"/>
    </source>
</evidence>
<comment type="catalytic activity">
    <reaction evidence="13 17">
        <text>L-isoleucine + 2-oxoglutarate = (S)-3-methyl-2-oxopentanoate + L-glutamate</text>
        <dbReference type="Rhea" id="RHEA:24801"/>
        <dbReference type="ChEBI" id="CHEBI:16810"/>
        <dbReference type="ChEBI" id="CHEBI:29985"/>
        <dbReference type="ChEBI" id="CHEBI:35146"/>
        <dbReference type="ChEBI" id="CHEBI:58045"/>
        <dbReference type="EC" id="2.6.1.42"/>
    </reaction>
</comment>
<dbReference type="GO" id="GO:0052655">
    <property type="term" value="F:L-valine-2-oxoglutarate transaminase activity"/>
    <property type="evidence" value="ECO:0007669"/>
    <property type="project" value="RHEA"/>
</dbReference>
<dbReference type="UniPathway" id="UPA00048">
    <property type="reaction ID" value="UER00073"/>
</dbReference>
<evidence type="ECO:0000313" key="19">
    <source>
        <dbReference type="Proteomes" id="UP000095200"/>
    </source>
</evidence>
<dbReference type="CDD" id="cd01557">
    <property type="entry name" value="BCAT_beta_family"/>
    <property type="match status" value="1"/>
</dbReference>
<keyword evidence="10 16" id="KW-0663">Pyridoxal phosphate</keyword>
<keyword evidence="9 17" id="KW-0808">Transferase</keyword>
<dbReference type="Gene3D" id="3.30.470.10">
    <property type="match status" value="1"/>
</dbReference>
<evidence type="ECO:0000256" key="4">
    <source>
        <dbReference type="ARBA" id="ARBA00004931"/>
    </source>
</evidence>
<dbReference type="Proteomes" id="UP000095200">
    <property type="component" value="Unassembled WGS sequence"/>
</dbReference>
<keyword evidence="19" id="KW-1185">Reference proteome</keyword>
<name>A0A194AI08_9BACT</name>
<evidence type="ECO:0000256" key="5">
    <source>
        <dbReference type="ARBA" id="ARBA00005072"/>
    </source>
</evidence>
<comment type="catalytic activity">
    <reaction evidence="12 17">
        <text>L-valine + 2-oxoglutarate = 3-methyl-2-oxobutanoate + L-glutamate</text>
        <dbReference type="Rhea" id="RHEA:24813"/>
        <dbReference type="ChEBI" id="CHEBI:11851"/>
        <dbReference type="ChEBI" id="CHEBI:16810"/>
        <dbReference type="ChEBI" id="CHEBI:29985"/>
        <dbReference type="ChEBI" id="CHEBI:57762"/>
        <dbReference type="EC" id="2.6.1.42"/>
    </reaction>
</comment>
<proteinExistence type="inferred from homology"/>
<dbReference type="PANTHER" id="PTHR42743:SF11">
    <property type="entry name" value="AMINODEOXYCHORISMATE LYASE"/>
    <property type="match status" value="1"/>
</dbReference>
<dbReference type="GO" id="GO:0052656">
    <property type="term" value="F:L-isoleucine-2-oxoglutarate transaminase activity"/>
    <property type="evidence" value="ECO:0007669"/>
    <property type="project" value="RHEA"/>
</dbReference>
<reference evidence="19" key="1">
    <citation type="submission" date="2016-06" db="EMBL/GenBank/DDBJ databases">
        <title>Draft genome sequence of Desulfoplanes formicivorans strain Pf12B.</title>
        <authorList>
            <person name="Watanabe M."/>
            <person name="Kojima H."/>
            <person name="Fukui M."/>
        </authorList>
    </citation>
    <scope>NUCLEOTIDE SEQUENCE [LARGE SCALE GENOMIC DNA]</scope>
    <source>
        <strain evidence="19">Pf12B</strain>
    </source>
</reference>
<dbReference type="EC" id="2.6.1.42" evidence="17"/>
<dbReference type="GO" id="GO:0052654">
    <property type="term" value="F:L-leucine-2-oxoglutarate transaminase activity"/>
    <property type="evidence" value="ECO:0007669"/>
    <property type="project" value="RHEA"/>
</dbReference>
<dbReference type="InterPro" id="IPR001544">
    <property type="entry name" value="Aminotrans_IV"/>
</dbReference>
<dbReference type="GO" id="GO:0009099">
    <property type="term" value="P:L-valine biosynthetic process"/>
    <property type="evidence" value="ECO:0007669"/>
    <property type="project" value="UniProtKB-UniPathway"/>
</dbReference>
<dbReference type="STRING" id="1592317.DPF_1577"/>
<comment type="cofactor">
    <cofactor evidence="1 16">
        <name>pyridoxal 5'-phosphate</name>
        <dbReference type="ChEBI" id="CHEBI:597326"/>
    </cofactor>
</comment>
<keyword evidence="11 17" id="KW-0100">Branched-chain amino acid biosynthesis</keyword>
<keyword evidence="8 17" id="KW-0028">Amino-acid biosynthesis</keyword>
<evidence type="ECO:0000256" key="8">
    <source>
        <dbReference type="ARBA" id="ARBA00022605"/>
    </source>
</evidence>
<evidence type="ECO:0000313" key="18">
    <source>
        <dbReference type="EMBL" id="GAU08860.1"/>
    </source>
</evidence>
<dbReference type="NCBIfam" id="NF005146">
    <property type="entry name" value="PRK06606.1"/>
    <property type="match status" value="1"/>
</dbReference>
<dbReference type="AlphaFoldDB" id="A0A194AI08"/>
<evidence type="ECO:0000256" key="11">
    <source>
        <dbReference type="ARBA" id="ARBA00023304"/>
    </source>
</evidence>
<keyword evidence="7 17" id="KW-0032">Aminotransferase</keyword>
<dbReference type="InterPro" id="IPR050571">
    <property type="entry name" value="Class-IV_PLP-Dep_Aminotrnsfr"/>
</dbReference>
<comment type="pathway">
    <text evidence="4 17">Amino-acid biosynthesis; L-valine biosynthesis; L-valine from pyruvate: step 4/4.</text>
</comment>
<evidence type="ECO:0000256" key="10">
    <source>
        <dbReference type="ARBA" id="ARBA00022898"/>
    </source>
</evidence>
<dbReference type="SUPFAM" id="SSF56752">
    <property type="entry name" value="D-aminoacid aminotransferase-like PLP-dependent enzymes"/>
    <property type="match status" value="1"/>
</dbReference>
<accession>A0A194AI08</accession>
<comment type="catalytic activity">
    <reaction evidence="14 17">
        <text>L-leucine + 2-oxoglutarate = 4-methyl-2-oxopentanoate + L-glutamate</text>
        <dbReference type="Rhea" id="RHEA:18321"/>
        <dbReference type="ChEBI" id="CHEBI:16810"/>
        <dbReference type="ChEBI" id="CHEBI:17865"/>
        <dbReference type="ChEBI" id="CHEBI:29985"/>
        <dbReference type="ChEBI" id="CHEBI:57427"/>
        <dbReference type="EC" id="2.6.1.42"/>
    </reaction>
</comment>
<organism evidence="18 19">
    <name type="scientific">Desulfoplanes formicivorans</name>
    <dbReference type="NCBI Taxonomy" id="1592317"/>
    <lineage>
        <taxon>Bacteria</taxon>
        <taxon>Pseudomonadati</taxon>
        <taxon>Thermodesulfobacteriota</taxon>
        <taxon>Desulfovibrionia</taxon>
        <taxon>Desulfovibrionales</taxon>
        <taxon>Desulfoplanaceae</taxon>
        <taxon>Desulfoplanes</taxon>
    </lineage>
</organism>
<sequence>MVDAGKIWFDGKLVPQAEANVNVLCHTLHYGTAVFEGIRCYACPQDSAVFRLQDHVRRLFESAKILQFDIAFSQEDICQAILETLKINNLAEGYIRPLVFLGAGGMGVNPGDNPVHVIIASWAWGAYLGQEALEKGIRVRTSSFTRQHVNAMMTKSKAAGNYVNSVLAKKEALQDGYDEAMLLDAQGYVSEATGENIFIVRDGIIRTPPLGSILAGLTRNSLIRIARDLGYEVLEQRFSRDEVYTADEAFFCGTAAEVTPICQVDRRQIGAGHAGPVTKALQKAFFAIVKGENPDYDRWLTHYSL</sequence>
<dbReference type="RefSeq" id="WP_069858689.1">
    <property type="nucleotide sequence ID" value="NZ_BDFE01000015.1"/>
</dbReference>
<evidence type="ECO:0000256" key="1">
    <source>
        <dbReference type="ARBA" id="ARBA00001933"/>
    </source>
</evidence>
<comment type="function">
    <text evidence="2 17">Acts on leucine, isoleucine and valine.</text>
</comment>
<dbReference type="InterPro" id="IPR018300">
    <property type="entry name" value="Aminotrans_IV_CS"/>
</dbReference>
<evidence type="ECO:0000256" key="16">
    <source>
        <dbReference type="RuleBase" id="RU004516"/>
    </source>
</evidence>
<dbReference type="GO" id="GO:0005829">
    <property type="term" value="C:cytosol"/>
    <property type="evidence" value="ECO:0007669"/>
    <property type="project" value="TreeGrafter"/>
</dbReference>
<evidence type="ECO:0000256" key="13">
    <source>
        <dbReference type="ARBA" id="ARBA00048798"/>
    </source>
</evidence>
<evidence type="ECO:0000256" key="17">
    <source>
        <dbReference type="RuleBase" id="RU364094"/>
    </source>
</evidence>
<dbReference type="Gene3D" id="3.20.10.10">
    <property type="entry name" value="D-amino Acid Aminotransferase, subunit A, domain 2"/>
    <property type="match status" value="1"/>
</dbReference>
<dbReference type="InterPro" id="IPR033939">
    <property type="entry name" value="BCAT_family"/>
</dbReference>
<dbReference type="GO" id="GO:0009097">
    <property type="term" value="P:isoleucine biosynthetic process"/>
    <property type="evidence" value="ECO:0007669"/>
    <property type="project" value="UniProtKB-UniPathway"/>
</dbReference>